<dbReference type="OrthoDB" id="9784740at2"/>
<gene>
    <name evidence="1" type="ORF">HMPREF9220_0473</name>
</gene>
<dbReference type="EMBL" id="AENT01000024">
    <property type="protein sequence ID" value="EFR42486.1"/>
    <property type="molecule type" value="Genomic_DNA"/>
</dbReference>
<dbReference type="InterPro" id="IPR016024">
    <property type="entry name" value="ARM-type_fold"/>
</dbReference>
<dbReference type="SUPFAM" id="SSF48371">
    <property type="entry name" value="ARM repeat"/>
    <property type="match status" value="1"/>
</dbReference>
<sequence length="227" mass="27174">MKEKTITEKLLEKSEKTYKNFLKKIIPEINENAIIGVRMNEIRKIEKNSAETELSEFKKIKHEYLEEKLLHAINISKTKNIIQTTNEIEIFLPQIDNWYVCDTLRPKNFKKNYDKIKPYIEKWLESNHEYTVRFAIEMLMTNCIENNYEKEIFEKALYKKSDKYYVQMMQAWCIAELLAKNENEGLSILTNKKLSEPVFKKAIQKARESRKINPKLKDYLKTLKSFT</sequence>
<proteinExistence type="predicted"/>
<dbReference type="RefSeq" id="WP_007554757.1">
    <property type="nucleotide sequence ID" value="NZ_AENT01000024.1"/>
</dbReference>
<dbReference type="PANTHER" id="PTHR34070:SF1">
    <property type="entry name" value="DNA ALKYLATION REPAIR PROTEIN"/>
    <property type="match status" value="1"/>
</dbReference>
<evidence type="ECO:0008006" key="3">
    <source>
        <dbReference type="Google" id="ProtNLM"/>
    </source>
</evidence>
<name>E4L9P5_9FIRM</name>
<dbReference type="AlphaFoldDB" id="E4L9P5"/>
<protein>
    <recommendedName>
        <fullName evidence="3">DNA alkylation repair enzyme</fullName>
    </recommendedName>
</protein>
<evidence type="ECO:0000313" key="1">
    <source>
        <dbReference type="EMBL" id="EFR42486.1"/>
    </source>
</evidence>
<accession>E4L9P5</accession>
<dbReference type="PANTHER" id="PTHR34070">
    <property type="entry name" value="ARMADILLO-TYPE FOLD"/>
    <property type="match status" value="1"/>
</dbReference>
<dbReference type="CDD" id="cd06561">
    <property type="entry name" value="AlkD_like"/>
    <property type="match status" value="1"/>
</dbReference>
<dbReference type="Gene3D" id="1.25.10.90">
    <property type="match status" value="1"/>
</dbReference>
<dbReference type="InterPro" id="IPR014825">
    <property type="entry name" value="DNA_alkylation"/>
</dbReference>
<dbReference type="eggNOG" id="COG4912">
    <property type="taxonomic scope" value="Bacteria"/>
</dbReference>
<evidence type="ECO:0000313" key="2">
    <source>
        <dbReference type="Proteomes" id="UP000004594"/>
    </source>
</evidence>
<dbReference type="Proteomes" id="UP000004594">
    <property type="component" value="Unassembled WGS sequence"/>
</dbReference>
<comment type="caution">
    <text evidence="1">The sequence shown here is derived from an EMBL/GenBank/DDBJ whole genome shotgun (WGS) entry which is preliminary data.</text>
</comment>
<organism evidence="1 2">
    <name type="scientific">Dialister micraerophilus UPII 345-E</name>
    <dbReference type="NCBI Taxonomy" id="910314"/>
    <lineage>
        <taxon>Bacteria</taxon>
        <taxon>Bacillati</taxon>
        <taxon>Bacillota</taxon>
        <taxon>Negativicutes</taxon>
        <taxon>Veillonellales</taxon>
        <taxon>Veillonellaceae</taxon>
        <taxon>Dialister</taxon>
    </lineage>
</organism>
<dbReference type="Pfam" id="PF08713">
    <property type="entry name" value="DNA_alkylation"/>
    <property type="match status" value="1"/>
</dbReference>
<reference evidence="1 2" key="1">
    <citation type="submission" date="2010-11" db="EMBL/GenBank/DDBJ databases">
        <authorList>
            <person name="Durkin A.S."/>
            <person name="Madupu R."/>
            <person name="Torralba M."/>
            <person name="Gillis M."/>
            <person name="Methe B."/>
            <person name="Sutton G."/>
            <person name="Nelson K.E."/>
        </authorList>
    </citation>
    <scope>NUCLEOTIDE SEQUENCE [LARGE SCALE GENOMIC DNA]</scope>
    <source>
        <strain evidence="1 2">UPII 345-E</strain>
    </source>
</reference>